<protein>
    <submittedName>
        <fullName evidence="2">Uncharacterized protein</fullName>
    </submittedName>
</protein>
<reference evidence="2 3" key="1">
    <citation type="journal article" date="2024" name="IMA Fungus">
        <title>IMA Genome - F19 : A genome assembly and annotation guide to empower mycologists, including annotated draft genome sequences of Ceratocystis pirilliformis, Diaporthe australafricana, Fusarium ophioides, Paecilomyces lecythidis, and Sporothrix stenoceras.</title>
        <authorList>
            <person name="Aylward J."/>
            <person name="Wilson A.M."/>
            <person name="Visagie C.M."/>
            <person name="Spraker J."/>
            <person name="Barnes I."/>
            <person name="Buitendag C."/>
            <person name="Ceriani C."/>
            <person name="Del Mar Angel L."/>
            <person name="du Plessis D."/>
            <person name="Fuchs T."/>
            <person name="Gasser K."/>
            <person name="Kramer D."/>
            <person name="Li W."/>
            <person name="Munsamy K."/>
            <person name="Piso A."/>
            <person name="Price J.L."/>
            <person name="Sonnekus B."/>
            <person name="Thomas C."/>
            <person name="van der Nest A."/>
            <person name="van Dijk A."/>
            <person name="van Heerden A."/>
            <person name="van Vuuren N."/>
            <person name="Yilmaz N."/>
            <person name="Duong T.A."/>
            <person name="van der Merwe N.A."/>
            <person name="Wingfield M.J."/>
            <person name="Wingfield B.D."/>
        </authorList>
    </citation>
    <scope>NUCLEOTIDE SEQUENCE [LARGE SCALE GENOMIC DNA]</scope>
    <source>
        <strain evidence="2 3">CMW 18167</strain>
    </source>
</reference>
<comment type="caution">
    <text evidence="2">The sequence shown here is derived from an EMBL/GenBank/DDBJ whole genome shotgun (WGS) entry which is preliminary data.</text>
</comment>
<feature type="signal peptide" evidence="1">
    <location>
        <begin position="1"/>
        <end position="20"/>
    </location>
</feature>
<feature type="chain" id="PRO_5045909951" evidence="1">
    <location>
        <begin position="21"/>
        <end position="54"/>
    </location>
</feature>
<gene>
    <name evidence="2" type="ORF">Plec18167_005642</name>
</gene>
<sequence length="54" mass="5700">MRFFAIFAAVIASVAPAVMAQGQNPVNCLDTCHTASRDANCPADHPAVFRKAPV</sequence>
<evidence type="ECO:0000256" key="1">
    <source>
        <dbReference type="SAM" id="SignalP"/>
    </source>
</evidence>
<proteinExistence type="predicted"/>
<accession>A0ABR3XGA6</accession>
<evidence type="ECO:0000313" key="3">
    <source>
        <dbReference type="Proteomes" id="UP001583193"/>
    </source>
</evidence>
<keyword evidence="1" id="KW-0732">Signal</keyword>
<organism evidence="2 3">
    <name type="scientific">Paecilomyces lecythidis</name>
    <dbReference type="NCBI Taxonomy" id="3004212"/>
    <lineage>
        <taxon>Eukaryota</taxon>
        <taxon>Fungi</taxon>
        <taxon>Dikarya</taxon>
        <taxon>Ascomycota</taxon>
        <taxon>Pezizomycotina</taxon>
        <taxon>Eurotiomycetes</taxon>
        <taxon>Eurotiomycetidae</taxon>
        <taxon>Eurotiales</taxon>
        <taxon>Thermoascaceae</taxon>
        <taxon>Paecilomyces</taxon>
    </lineage>
</organism>
<keyword evidence="3" id="KW-1185">Reference proteome</keyword>
<evidence type="ECO:0000313" key="2">
    <source>
        <dbReference type="EMBL" id="KAL1874974.1"/>
    </source>
</evidence>
<name>A0ABR3XGA6_9EURO</name>
<dbReference type="Proteomes" id="UP001583193">
    <property type="component" value="Unassembled WGS sequence"/>
</dbReference>
<dbReference type="EMBL" id="JAVDPF010000018">
    <property type="protein sequence ID" value="KAL1874974.1"/>
    <property type="molecule type" value="Genomic_DNA"/>
</dbReference>